<accession>A0A556MUQ2</accession>
<evidence type="ECO:0000259" key="4">
    <source>
        <dbReference type="PROSITE" id="PS01124"/>
    </source>
</evidence>
<dbReference type="EMBL" id="VLPK01000001">
    <property type="protein sequence ID" value="TSJ43660.1"/>
    <property type="molecule type" value="Genomic_DNA"/>
</dbReference>
<evidence type="ECO:0000313" key="5">
    <source>
        <dbReference type="EMBL" id="TSJ43660.1"/>
    </source>
</evidence>
<feature type="domain" description="HTH araC/xylS-type" evidence="4">
    <location>
        <begin position="207"/>
        <end position="299"/>
    </location>
</feature>
<dbReference type="Pfam" id="PF12833">
    <property type="entry name" value="HTH_18"/>
    <property type="match status" value="1"/>
</dbReference>
<dbReference type="Gene3D" id="1.10.10.60">
    <property type="entry name" value="Homeodomain-like"/>
    <property type="match status" value="1"/>
</dbReference>
<keyword evidence="2" id="KW-0238">DNA-binding</keyword>
<gene>
    <name evidence="5" type="ORF">FO440_05590</name>
</gene>
<dbReference type="AlphaFoldDB" id="A0A556MUQ2"/>
<dbReference type="PANTHER" id="PTHR43280">
    <property type="entry name" value="ARAC-FAMILY TRANSCRIPTIONAL REGULATOR"/>
    <property type="match status" value="1"/>
</dbReference>
<keyword evidence="3" id="KW-0804">Transcription</keyword>
<dbReference type="RefSeq" id="WP_144247226.1">
    <property type="nucleotide sequence ID" value="NZ_VLPK01000001.1"/>
</dbReference>
<sequence>MEPTETLEEFYQHKFSWMPDDLKKDIGHFNVFSYDEIYTQAKHEVKYTRREFYKISIIKGRHVFHYAHKSLEVNGCNLIFFNPLVPYQFERMTIDPSGYFCIFKEAFFAGQAHSNIKDIPVFIPGARAVFPLNDEQETQVLNIFKKMHQEIKSDYLYKYDLIRGYVMEMVHLALKMEPNETLYHHVDANTRLTSVFMDLLERQFPIESLSQQFKMRSAKLFAEQLNVHVNHLNRAITNTVGKTTTQLIFERMIAEAKALLKHTNWNISEIGYSLGFEDSAHFNHFFKKLTGGTPTSFRQ</sequence>
<dbReference type="GO" id="GO:0043565">
    <property type="term" value="F:sequence-specific DNA binding"/>
    <property type="evidence" value="ECO:0007669"/>
    <property type="project" value="InterPro"/>
</dbReference>
<protein>
    <submittedName>
        <fullName evidence="5">Helix-turn-helix domain-containing protein</fullName>
    </submittedName>
</protein>
<keyword evidence="6" id="KW-1185">Reference proteome</keyword>
<proteinExistence type="predicted"/>
<dbReference type="GO" id="GO:0003700">
    <property type="term" value="F:DNA-binding transcription factor activity"/>
    <property type="evidence" value="ECO:0007669"/>
    <property type="project" value="InterPro"/>
</dbReference>
<dbReference type="PANTHER" id="PTHR43280:SF32">
    <property type="entry name" value="TRANSCRIPTIONAL REGULATORY PROTEIN"/>
    <property type="match status" value="1"/>
</dbReference>
<dbReference type="PROSITE" id="PS01124">
    <property type="entry name" value="HTH_ARAC_FAMILY_2"/>
    <property type="match status" value="1"/>
</dbReference>
<keyword evidence="1" id="KW-0805">Transcription regulation</keyword>
<organism evidence="5 6">
    <name type="scientific">Mucilaginibacter corticis</name>
    <dbReference type="NCBI Taxonomy" id="2597670"/>
    <lineage>
        <taxon>Bacteria</taxon>
        <taxon>Pseudomonadati</taxon>
        <taxon>Bacteroidota</taxon>
        <taxon>Sphingobacteriia</taxon>
        <taxon>Sphingobacteriales</taxon>
        <taxon>Sphingobacteriaceae</taxon>
        <taxon>Mucilaginibacter</taxon>
    </lineage>
</organism>
<dbReference type="SMART" id="SM00342">
    <property type="entry name" value="HTH_ARAC"/>
    <property type="match status" value="1"/>
</dbReference>
<reference evidence="5 6" key="1">
    <citation type="submission" date="2019-07" db="EMBL/GenBank/DDBJ databases">
        <authorList>
            <person name="Huq M.A."/>
        </authorList>
    </citation>
    <scope>NUCLEOTIDE SEQUENCE [LARGE SCALE GENOMIC DNA]</scope>
    <source>
        <strain evidence="5 6">MAH-19</strain>
    </source>
</reference>
<evidence type="ECO:0000256" key="3">
    <source>
        <dbReference type="ARBA" id="ARBA00023163"/>
    </source>
</evidence>
<dbReference type="InterPro" id="IPR020449">
    <property type="entry name" value="Tscrpt_reg_AraC-type_HTH"/>
</dbReference>
<dbReference type="Proteomes" id="UP000318733">
    <property type="component" value="Unassembled WGS sequence"/>
</dbReference>
<dbReference type="PRINTS" id="PR00032">
    <property type="entry name" value="HTHARAC"/>
</dbReference>
<name>A0A556MUQ2_9SPHI</name>
<dbReference type="OrthoDB" id="629929at2"/>
<evidence type="ECO:0000256" key="2">
    <source>
        <dbReference type="ARBA" id="ARBA00023125"/>
    </source>
</evidence>
<dbReference type="SUPFAM" id="SSF46689">
    <property type="entry name" value="Homeodomain-like"/>
    <property type="match status" value="1"/>
</dbReference>
<dbReference type="InterPro" id="IPR009057">
    <property type="entry name" value="Homeodomain-like_sf"/>
</dbReference>
<evidence type="ECO:0000313" key="6">
    <source>
        <dbReference type="Proteomes" id="UP000318733"/>
    </source>
</evidence>
<dbReference type="InterPro" id="IPR018060">
    <property type="entry name" value="HTH_AraC"/>
</dbReference>
<evidence type="ECO:0000256" key="1">
    <source>
        <dbReference type="ARBA" id="ARBA00023015"/>
    </source>
</evidence>
<comment type="caution">
    <text evidence="5">The sequence shown here is derived from an EMBL/GenBank/DDBJ whole genome shotgun (WGS) entry which is preliminary data.</text>
</comment>